<dbReference type="AlphaFoldDB" id="A0A9I9D0A3"/>
<proteinExistence type="predicted"/>
<dbReference type="PANTHER" id="PTHR31170:SF20">
    <property type="entry name" value="DUF247 DOMAIN PROTEIN"/>
    <property type="match status" value="1"/>
</dbReference>
<dbReference type="Gramene" id="MELO3C011241.2.1">
    <property type="protein sequence ID" value="MELO3C011241.2.1"/>
    <property type="gene ID" value="MELO3C011241.2"/>
</dbReference>
<dbReference type="InterPro" id="IPR004158">
    <property type="entry name" value="DUF247_pln"/>
</dbReference>
<reference evidence="1" key="1">
    <citation type="submission" date="2023-03" db="UniProtKB">
        <authorList>
            <consortium name="EnsemblPlants"/>
        </authorList>
    </citation>
    <scope>IDENTIFICATION</scope>
</reference>
<name>A0A9I9D0A3_CUCME</name>
<evidence type="ECO:0000313" key="1">
    <source>
        <dbReference type="EnsemblPlants" id="MELO3C011241.2.1"/>
    </source>
</evidence>
<dbReference type="EnsemblPlants" id="MELO3C011241.2.1">
    <property type="protein sequence ID" value="MELO3C011241.2.1"/>
    <property type="gene ID" value="MELO3C011241.2"/>
</dbReference>
<dbReference type="Pfam" id="PF03140">
    <property type="entry name" value="DUF247"/>
    <property type="match status" value="1"/>
</dbReference>
<dbReference type="PANTHER" id="PTHR31170">
    <property type="entry name" value="BNAC04G53230D PROTEIN"/>
    <property type="match status" value="1"/>
</dbReference>
<organism evidence="1">
    <name type="scientific">Cucumis melo</name>
    <name type="common">Muskmelon</name>
    <dbReference type="NCBI Taxonomy" id="3656"/>
    <lineage>
        <taxon>Eukaryota</taxon>
        <taxon>Viridiplantae</taxon>
        <taxon>Streptophyta</taxon>
        <taxon>Embryophyta</taxon>
        <taxon>Tracheophyta</taxon>
        <taxon>Spermatophyta</taxon>
        <taxon>Magnoliopsida</taxon>
        <taxon>eudicotyledons</taxon>
        <taxon>Gunneridae</taxon>
        <taxon>Pentapetalae</taxon>
        <taxon>rosids</taxon>
        <taxon>fabids</taxon>
        <taxon>Cucurbitales</taxon>
        <taxon>Cucurbitaceae</taxon>
        <taxon>Benincaseae</taxon>
        <taxon>Cucumis</taxon>
    </lineage>
</organism>
<accession>A0A9I9D0A3</accession>
<sequence length="112" mass="13525">MGSFHRHTKDLKATEEYKHQGFCNFLRRLDDDHKERARLLKELVVKAERWVEEARKCYAEPIDMKEKEFVMMMLMDGCFIIEFFILVHDHYTTSAQYHCKFTQIPGNVDFLF</sequence>
<protein>
    <submittedName>
        <fullName evidence="1">Uncharacterized protein</fullName>
    </submittedName>
</protein>